<feature type="domain" description="TonB-dependent receptor plug" evidence="14">
    <location>
        <begin position="55"/>
        <end position="163"/>
    </location>
</feature>
<evidence type="ECO:0000256" key="7">
    <source>
        <dbReference type="ARBA" id="ARBA00023136"/>
    </source>
</evidence>
<organism evidence="15 16">
    <name type="scientific">Undibacterium cyanobacteriorum</name>
    <dbReference type="NCBI Taxonomy" id="3073561"/>
    <lineage>
        <taxon>Bacteria</taxon>
        <taxon>Pseudomonadati</taxon>
        <taxon>Pseudomonadota</taxon>
        <taxon>Betaproteobacteria</taxon>
        <taxon>Burkholderiales</taxon>
        <taxon>Oxalobacteraceae</taxon>
        <taxon>Undibacterium</taxon>
    </lineage>
</organism>
<evidence type="ECO:0000256" key="3">
    <source>
        <dbReference type="ARBA" id="ARBA00022448"/>
    </source>
</evidence>
<evidence type="ECO:0000313" key="15">
    <source>
        <dbReference type="EMBL" id="WMW81504.1"/>
    </source>
</evidence>
<keyword evidence="12" id="KW-0732">Signal</keyword>
<keyword evidence="5 10" id="KW-0812">Transmembrane</keyword>
<evidence type="ECO:0000256" key="4">
    <source>
        <dbReference type="ARBA" id="ARBA00022452"/>
    </source>
</evidence>
<evidence type="ECO:0000256" key="1">
    <source>
        <dbReference type="ARBA" id="ARBA00004571"/>
    </source>
</evidence>
<evidence type="ECO:0000256" key="12">
    <source>
        <dbReference type="SAM" id="SignalP"/>
    </source>
</evidence>
<keyword evidence="8 15" id="KW-0675">Receptor</keyword>
<dbReference type="RefSeq" id="WP_309482983.1">
    <property type="nucleotide sequence ID" value="NZ_CP133720.1"/>
</dbReference>
<dbReference type="Pfam" id="PF00593">
    <property type="entry name" value="TonB_dep_Rec_b-barrel"/>
    <property type="match status" value="1"/>
</dbReference>
<evidence type="ECO:0000256" key="9">
    <source>
        <dbReference type="ARBA" id="ARBA00023237"/>
    </source>
</evidence>
<dbReference type="PANTHER" id="PTHR47234">
    <property type="match status" value="1"/>
</dbReference>
<dbReference type="InterPro" id="IPR036942">
    <property type="entry name" value="Beta-barrel_TonB_sf"/>
</dbReference>
<evidence type="ECO:0000256" key="6">
    <source>
        <dbReference type="ARBA" id="ARBA00023077"/>
    </source>
</evidence>
<evidence type="ECO:0000259" key="14">
    <source>
        <dbReference type="Pfam" id="PF07715"/>
    </source>
</evidence>
<keyword evidence="16" id="KW-1185">Reference proteome</keyword>
<protein>
    <submittedName>
        <fullName evidence="15">TonB-dependent receptor</fullName>
    </submittedName>
</protein>
<keyword evidence="9 10" id="KW-0998">Cell outer membrane</keyword>
<dbReference type="InterPro" id="IPR037066">
    <property type="entry name" value="Plug_dom_sf"/>
</dbReference>
<dbReference type="InterPro" id="IPR012910">
    <property type="entry name" value="Plug_dom"/>
</dbReference>
<dbReference type="Gene3D" id="2.40.170.20">
    <property type="entry name" value="TonB-dependent receptor, beta-barrel domain"/>
    <property type="match status" value="1"/>
</dbReference>
<keyword evidence="3 10" id="KW-0813">Transport</keyword>
<dbReference type="Proteomes" id="UP001181355">
    <property type="component" value="Chromosome"/>
</dbReference>
<dbReference type="PANTHER" id="PTHR47234:SF2">
    <property type="entry name" value="TONB-DEPENDENT RECEPTOR"/>
    <property type="match status" value="1"/>
</dbReference>
<proteinExistence type="inferred from homology"/>
<dbReference type="SUPFAM" id="SSF56935">
    <property type="entry name" value="Porins"/>
    <property type="match status" value="1"/>
</dbReference>
<feature type="signal peptide" evidence="12">
    <location>
        <begin position="1"/>
        <end position="31"/>
    </location>
</feature>
<keyword evidence="4 10" id="KW-1134">Transmembrane beta strand</keyword>
<name>A0ABY9RLC8_9BURK</name>
<accession>A0ABY9RLC8</accession>
<evidence type="ECO:0000256" key="8">
    <source>
        <dbReference type="ARBA" id="ARBA00023170"/>
    </source>
</evidence>
<comment type="subcellular location">
    <subcellularLocation>
        <location evidence="1 10">Cell outer membrane</location>
        <topology evidence="1 10">Multi-pass membrane protein</topology>
    </subcellularLocation>
</comment>
<dbReference type="InterPro" id="IPR039426">
    <property type="entry name" value="TonB-dep_rcpt-like"/>
</dbReference>
<dbReference type="EMBL" id="CP133720">
    <property type="protein sequence ID" value="WMW81504.1"/>
    <property type="molecule type" value="Genomic_DNA"/>
</dbReference>
<dbReference type="InterPro" id="IPR000531">
    <property type="entry name" value="Beta-barrel_TonB"/>
</dbReference>
<feature type="domain" description="TonB-dependent receptor-like beta-barrel" evidence="13">
    <location>
        <begin position="392"/>
        <end position="903"/>
    </location>
</feature>
<reference evidence="15" key="1">
    <citation type="submission" date="2023-09" db="EMBL/GenBank/DDBJ databases">
        <title>Undibacterium sp. 20NA77.5 isolated from freshwater.</title>
        <authorList>
            <person name="Le V."/>
            <person name="Ko S.-R."/>
            <person name="Ahn C.-Y."/>
            <person name="Oh H.-M."/>
        </authorList>
    </citation>
    <scope>NUCLEOTIDE SEQUENCE</scope>
    <source>
        <strain evidence="15">20NA77.5</strain>
    </source>
</reference>
<gene>
    <name evidence="15" type="ORF">RF679_04290</name>
</gene>
<evidence type="ECO:0000256" key="10">
    <source>
        <dbReference type="PROSITE-ProRule" id="PRU01360"/>
    </source>
</evidence>
<evidence type="ECO:0000256" key="2">
    <source>
        <dbReference type="ARBA" id="ARBA00009810"/>
    </source>
</evidence>
<dbReference type="PROSITE" id="PS52016">
    <property type="entry name" value="TONB_DEPENDENT_REC_3"/>
    <property type="match status" value="1"/>
</dbReference>
<evidence type="ECO:0000313" key="16">
    <source>
        <dbReference type="Proteomes" id="UP001181355"/>
    </source>
</evidence>
<sequence length="943" mass="101099">MVEKILSRSVRMMFVSGAVMGVGVVAQPAFAQDGAAQRIEITGSSIKRIAVEGALPVQTLSKAQIEQSGATTAADLIATLPSMQGFVTSSTSINGGGGGTQTASIHGIGDNYTLVLLNGRRVAPFTTGSTVNLASIPLSAVERVEILTDGASALYGSDAIAGVVNFVLKKNQKDFNVEFTYSTPQESSKGKTTNFALSKGFGDLNNDGYNVLFAYSHDEQAELNASDREFSRLGGVTPFNEGGKAYTMYMLSSNSIPGNVNLTGGTIANFNPYFANNGTCPAENTFNVGRRCLFNYGATVQLLPELKRDSFLTNINVNINDDLRFFAEGMFTKFTSTARFAAPAQPLGIDLNSSLWKNTIAPALTKIGGNPAAVTRATMTLRLVDAGGRTDGWATESRHLATGFEGSFKGWDYNASYIFSENKAIDNAVAGYTSGEKLDALIKSGAWNPFLPPSASTKAALAPAVLKQVLDTSTSQINVLNLRASRELFKMAGGSSSLGLGVDTMKQTFVDNPSAIAMGPNSLQPNWTDTNVGGGTGALPIDSSRNSWGAFGELYMPIAKNFETTFAARYDSYDAVKNAKNFDVDGNLIAPAVQGTKQSSATYKLSGAFRPTDTTLLRASYGTGFKAPSMSAITLPVVNGGSSNFFPCPITSGPLLPLCTGTAEYNLLTGGNSSTGAAALKPEKSTQWTMGFRIEPTANVSVGFDFWNVELKDQIKTLSQSEVFLNPAKYASLFSAYYDPIQKQNVLAATLLPFNLASAKFQGIDWDHSYRMNTSNGKVTFNWTGTYMLKADLDSGIKGDAIEESVGKFNKYNDVTFRVISRLAATWKPSERYTHTATLGYHSSYKDSVITEDDGAIRVRNADGTPGDYVGLTRKVNAYYTVDLQSKINFSKNLTLTAGIKNLFNQDPPFSQRIEGGGNQLGYDGRYTDPLGRQFYVVGNLKF</sequence>
<comment type="similarity">
    <text evidence="2 10 11">Belongs to the TonB-dependent receptor family.</text>
</comment>
<feature type="chain" id="PRO_5045898467" evidence="12">
    <location>
        <begin position="32"/>
        <end position="943"/>
    </location>
</feature>
<dbReference type="Gene3D" id="2.170.130.10">
    <property type="entry name" value="TonB-dependent receptor, plug domain"/>
    <property type="match status" value="1"/>
</dbReference>
<evidence type="ECO:0000256" key="5">
    <source>
        <dbReference type="ARBA" id="ARBA00022692"/>
    </source>
</evidence>
<keyword evidence="7 10" id="KW-0472">Membrane</keyword>
<evidence type="ECO:0000259" key="13">
    <source>
        <dbReference type="Pfam" id="PF00593"/>
    </source>
</evidence>
<evidence type="ECO:0000256" key="11">
    <source>
        <dbReference type="RuleBase" id="RU003357"/>
    </source>
</evidence>
<dbReference type="Pfam" id="PF07715">
    <property type="entry name" value="Plug"/>
    <property type="match status" value="1"/>
</dbReference>
<keyword evidence="6 11" id="KW-0798">TonB box</keyword>